<feature type="signal peptide" evidence="2">
    <location>
        <begin position="1"/>
        <end position="23"/>
    </location>
</feature>
<organism evidence="3 4">
    <name type="scientific">Xylanimonas oleitrophica</name>
    <dbReference type="NCBI Taxonomy" id="2607479"/>
    <lineage>
        <taxon>Bacteria</taxon>
        <taxon>Bacillati</taxon>
        <taxon>Actinomycetota</taxon>
        <taxon>Actinomycetes</taxon>
        <taxon>Micrococcales</taxon>
        <taxon>Promicromonosporaceae</taxon>
        <taxon>Xylanimonas</taxon>
    </lineage>
</organism>
<comment type="caution">
    <text evidence="3">The sequence shown here is derived from an EMBL/GenBank/DDBJ whole genome shotgun (WGS) entry which is preliminary data.</text>
</comment>
<sequence>MLNVQPRARRCAGLIVLVALALAGCSAPGGGPDHPAWHGEHAEAPAADDAADASQAQASQEPSPADGHDPAAADGHGSGGGHDGGDQGGGGGHEGHGDVEYIVPEGFEEALAQVTTERGREILSDWLVTAAEVDDLRQAQVECLAADGYDVGLQDGALQVRGVPDGVAGEDVGAAVEACLGDLPVIAPLYAQTQGGT</sequence>
<reference evidence="3 4" key="1">
    <citation type="submission" date="2018-06" db="EMBL/GenBank/DDBJ databases">
        <title>Whole genome sequencing of a novel hydrocarbon degrading bacterial strain, PW21 isolated from oil contaminated produced water sample.</title>
        <authorList>
            <person name="Nagkirti P."/>
            <person name="Shaikh A."/>
            <person name="Gowdaman V."/>
            <person name="Engineer A.E."/>
            <person name="Dagar S."/>
            <person name="Dhakephalkar P.K."/>
        </authorList>
    </citation>
    <scope>NUCLEOTIDE SEQUENCE [LARGE SCALE GENOMIC DNA]</scope>
    <source>
        <strain evidence="3 4">PW21</strain>
    </source>
</reference>
<dbReference type="PROSITE" id="PS51257">
    <property type="entry name" value="PROKAR_LIPOPROTEIN"/>
    <property type="match status" value="1"/>
</dbReference>
<evidence type="ECO:0000313" key="4">
    <source>
        <dbReference type="Proteomes" id="UP000248783"/>
    </source>
</evidence>
<name>A0A2W5Y2P5_9MICO</name>
<keyword evidence="4" id="KW-1185">Reference proteome</keyword>
<dbReference type="AlphaFoldDB" id="A0A2W5Y2P5"/>
<dbReference type="RefSeq" id="WP_111251870.1">
    <property type="nucleotide sequence ID" value="NZ_QKWH01000014.1"/>
</dbReference>
<evidence type="ECO:0000256" key="2">
    <source>
        <dbReference type="SAM" id="SignalP"/>
    </source>
</evidence>
<accession>A0A2W5Y2P5</accession>
<evidence type="ECO:0000313" key="3">
    <source>
        <dbReference type="EMBL" id="PZR51914.1"/>
    </source>
</evidence>
<evidence type="ECO:0000256" key="1">
    <source>
        <dbReference type="SAM" id="MobiDB-lite"/>
    </source>
</evidence>
<gene>
    <name evidence="3" type="ORF">DNL40_13925</name>
</gene>
<protein>
    <submittedName>
        <fullName evidence="3">Uncharacterized protein</fullName>
    </submittedName>
</protein>
<proteinExistence type="predicted"/>
<feature type="chain" id="PRO_5038545927" evidence="2">
    <location>
        <begin position="24"/>
        <end position="197"/>
    </location>
</feature>
<dbReference type="Proteomes" id="UP000248783">
    <property type="component" value="Unassembled WGS sequence"/>
</dbReference>
<feature type="compositionally biased region" description="Low complexity" evidence="1">
    <location>
        <begin position="44"/>
        <end position="65"/>
    </location>
</feature>
<feature type="region of interest" description="Disordered" evidence="1">
    <location>
        <begin position="32"/>
        <end position="99"/>
    </location>
</feature>
<dbReference type="EMBL" id="QKWH01000014">
    <property type="protein sequence ID" value="PZR51914.1"/>
    <property type="molecule type" value="Genomic_DNA"/>
</dbReference>
<keyword evidence="2" id="KW-0732">Signal</keyword>
<feature type="compositionally biased region" description="Gly residues" evidence="1">
    <location>
        <begin position="76"/>
        <end position="92"/>
    </location>
</feature>